<dbReference type="SUPFAM" id="SSF50129">
    <property type="entry name" value="GroES-like"/>
    <property type="match status" value="1"/>
</dbReference>
<dbReference type="Gene3D" id="3.40.50.720">
    <property type="entry name" value="NAD(P)-binding Rossmann-like Domain"/>
    <property type="match status" value="1"/>
</dbReference>
<evidence type="ECO:0000313" key="3">
    <source>
        <dbReference type="Proteomes" id="UP001596524"/>
    </source>
</evidence>
<keyword evidence="3" id="KW-1185">Reference proteome</keyword>
<dbReference type="SUPFAM" id="SSF51735">
    <property type="entry name" value="NAD(P)-binding Rossmann-fold domains"/>
    <property type="match status" value="1"/>
</dbReference>
<evidence type="ECO:0000313" key="2">
    <source>
        <dbReference type="EMBL" id="MFC7359790.1"/>
    </source>
</evidence>
<dbReference type="InterPro" id="IPR011032">
    <property type="entry name" value="GroES-like_sf"/>
</dbReference>
<dbReference type="InterPro" id="IPR036291">
    <property type="entry name" value="NAD(P)-bd_dom_sf"/>
</dbReference>
<gene>
    <name evidence="2" type="ORF">ACFQO6_05865</name>
</gene>
<dbReference type="Proteomes" id="UP001596524">
    <property type="component" value="Unassembled WGS sequence"/>
</dbReference>
<dbReference type="InterPro" id="IPR020843">
    <property type="entry name" value="ER"/>
</dbReference>
<dbReference type="Gene3D" id="3.90.180.10">
    <property type="entry name" value="Medium-chain alcohol dehydrogenases, catalytic domain"/>
    <property type="match status" value="1"/>
</dbReference>
<comment type="caution">
    <text evidence="2">The sequence shown here is derived from an EMBL/GenBank/DDBJ whole genome shotgun (WGS) entry which is preliminary data.</text>
</comment>
<dbReference type="InterPro" id="IPR013154">
    <property type="entry name" value="ADH-like_N"/>
</dbReference>
<dbReference type="SMART" id="SM00829">
    <property type="entry name" value="PKS_ER"/>
    <property type="match status" value="1"/>
</dbReference>
<evidence type="ECO:0000259" key="1">
    <source>
        <dbReference type="SMART" id="SM00829"/>
    </source>
</evidence>
<proteinExistence type="predicted"/>
<name>A0ABW2N1M2_9ACTN</name>
<dbReference type="CDD" id="cd08267">
    <property type="entry name" value="MDR1"/>
    <property type="match status" value="1"/>
</dbReference>
<dbReference type="EMBL" id="JBHTCH010000004">
    <property type="protein sequence ID" value="MFC7359790.1"/>
    <property type="molecule type" value="Genomic_DNA"/>
</dbReference>
<dbReference type="Pfam" id="PF08240">
    <property type="entry name" value="ADH_N"/>
    <property type="match status" value="1"/>
</dbReference>
<organism evidence="2 3">
    <name type="scientific">Nocardioides astragali</name>
    <dbReference type="NCBI Taxonomy" id="1776736"/>
    <lineage>
        <taxon>Bacteria</taxon>
        <taxon>Bacillati</taxon>
        <taxon>Actinomycetota</taxon>
        <taxon>Actinomycetes</taxon>
        <taxon>Propionibacteriales</taxon>
        <taxon>Nocardioidaceae</taxon>
        <taxon>Nocardioides</taxon>
    </lineage>
</organism>
<sequence>MAPREALHDGSPALVVAAQTMQALVQDRYGGPDVLRLADVPRPVPRQGEVLVRVEAASINARDWHVMRGEPRIARLMDRSLFGWRGPRLRVRGTDYAGVVEAVGPGASDWAVGDRVFGEATQTLAEYVVAPTAAMARVPDGVSMQQAAALPLAATTALECLRAADPRPGATVLVNGASGGVGTFVIQLAASMRLHVTAVCSARNSDQARFLGAQRVIDYAREDFVASGSTYDLVIDLVGNRSLRDLRGLVQPSGSLVLSGGGVPGEGRLVGPIGLLVRAQLGKSRRGPTVFTPLASPAGEVLEDLAVLVATGTISPVVDRTFGLDHAASALHYMESDHTRGKVVVSLPSAPAHQVSEG</sequence>
<dbReference type="RefSeq" id="WP_255889905.1">
    <property type="nucleotide sequence ID" value="NZ_JAFMZM010000002.1"/>
</dbReference>
<dbReference type="Pfam" id="PF13602">
    <property type="entry name" value="ADH_zinc_N_2"/>
    <property type="match status" value="1"/>
</dbReference>
<dbReference type="PANTHER" id="PTHR11695:SF294">
    <property type="entry name" value="RETICULON-4-INTERACTING PROTEIN 1, MITOCHONDRIAL"/>
    <property type="match status" value="1"/>
</dbReference>
<accession>A0ABW2N1M2</accession>
<dbReference type="InterPro" id="IPR050700">
    <property type="entry name" value="YIM1/Zinc_Alcohol_DH_Fams"/>
</dbReference>
<dbReference type="PANTHER" id="PTHR11695">
    <property type="entry name" value="ALCOHOL DEHYDROGENASE RELATED"/>
    <property type="match status" value="1"/>
</dbReference>
<reference evidence="3" key="1">
    <citation type="journal article" date="2019" name="Int. J. Syst. Evol. Microbiol.">
        <title>The Global Catalogue of Microorganisms (GCM) 10K type strain sequencing project: providing services to taxonomists for standard genome sequencing and annotation.</title>
        <authorList>
            <consortium name="The Broad Institute Genomics Platform"/>
            <consortium name="The Broad Institute Genome Sequencing Center for Infectious Disease"/>
            <person name="Wu L."/>
            <person name="Ma J."/>
        </authorList>
    </citation>
    <scope>NUCLEOTIDE SEQUENCE [LARGE SCALE GENOMIC DNA]</scope>
    <source>
        <strain evidence="3">FCH27</strain>
    </source>
</reference>
<protein>
    <submittedName>
        <fullName evidence="2">NAD(P)-dependent alcohol dehydrogenase</fullName>
    </submittedName>
</protein>
<feature type="domain" description="Enoyl reductase (ER)" evidence="1">
    <location>
        <begin position="30"/>
        <end position="345"/>
    </location>
</feature>